<dbReference type="AlphaFoldDB" id="A0AAV7RVA5"/>
<dbReference type="PANTHER" id="PTHR34605:SF8">
    <property type="entry name" value="FILAGGRIN-2-LIKE ISOFORM X1"/>
    <property type="match status" value="1"/>
</dbReference>
<dbReference type="InterPro" id="IPR011010">
    <property type="entry name" value="DNA_brk_join_enz"/>
</dbReference>
<name>A0AAV7RVA5_PLEWA</name>
<dbReference type="InterPro" id="IPR052925">
    <property type="entry name" value="Phage_Integrase-like_Recomb"/>
</dbReference>
<keyword evidence="1" id="KW-0233">DNA recombination</keyword>
<protein>
    <submittedName>
        <fullName evidence="2">Uncharacterized protein</fullName>
    </submittedName>
</protein>
<dbReference type="GO" id="GO:0003677">
    <property type="term" value="F:DNA binding"/>
    <property type="evidence" value="ECO:0007669"/>
    <property type="project" value="InterPro"/>
</dbReference>
<dbReference type="SUPFAM" id="SSF56349">
    <property type="entry name" value="DNA breaking-rejoining enzymes"/>
    <property type="match status" value="1"/>
</dbReference>
<dbReference type="PANTHER" id="PTHR34605">
    <property type="entry name" value="PHAGE_INTEGRASE DOMAIN-CONTAINING PROTEIN"/>
    <property type="match status" value="1"/>
</dbReference>
<keyword evidence="3" id="KW-1185">Reference proteome</keyword>
<sequence>MVSLFRVLLTLREQSRQLIAVLRAALGKLGISPKVYGAHSFRIGAATDAKRDGKSDKVVMDLGRWSSHCYKLNITPSNKAIWLCCGSSHVRITTLDCWSLIVRWAVKQAESRCFDGQLSLDGARVKILWGEGVG</sequence>
<gene>
    <name evidence="2" type="ORF">NDU88_007869</name>
</gene>
<dbReference type="Proteomes" id="UP001066276">
    <property type="component" value="Chromosome 5"/>
</dbReference>
<dbReference type="InterPro" id="IPR013762">
    <property type="entry name" value="Integrase-like_cat_sf"/>
</dbReference>
<dbReference type="GO" id="GO:0006310">
    <property type="term" value="P:DNA recombination"/>
    <property type="evidence" value="ECO:0007669"/>
    <property type="project" value="UniProtKB-KW"/>
</dbReference>
<organism evidence="2 3">
    <name type="scientific">Pleurodeles waltl</name>
    <name type="common">Iberian ribbed newt</name>
    <dbReference type="NCBI Taxonomy" id="8319"/>
    <lineage>
        <taxon>Eukaryota</taxon>
        <taxon>Metazoa</taxon>
        <taxon>Chordata</taxon>
        <taxon>Craniata</taxon>
        <taxon>Vertebrata</taxon>
        <taxon>Euteleostomi</taxon>
        <taxon>Amphibia</taxon>
        <taxon>Batrachia</taxon>
        <taxon>Caudata</taxon>
        <taxon>Salamandroidea</taxon>
        <taxon>Salamandridae</taxon>
        <taxon>Pleurodelinae</taxon>
        <taxon>Pleurodeles</taxon>
    </lineage>
</organism>
<accession>A0AAV7RVA5</accession>
<evidence type="ECO:0000313" key="2">
    <source>
        <dbReference type="EMBL" id="KAJ1155134.1"/>
    </source>
</evidence>
<dbReference type="GO" id="GO:0015074">
    <property type="term" value="P:DNA integration"/>
    <property type="evidence" value="ECO:0007669"/>
    <property type="project" value="InterPro"/>
</dbReference>
<dbReference type="Gene3D" id="1.10.443.10">
    <property type="entry name" value="Intergrase catalytic core"/>
    <property type="match status" value="1"/>
</dbReference>
<evidence type="ECO:0000313" key="3">
    <source>
        <dbReference type="Proteomes" id="UP001066276"/>
    </source>
</evidence>
<reference evidence="2" key="1">
    <citation type="journal article" date="2022" name="bioRxiv">
        <title>Sequencing and chromosome-scale assembly of the giantPleurodeles waltlgenome.</title>
        <authorList>
            <person name="Brown T."/>
            <person name="Elewa A."/>
            <person name="Iarovenko S."/>
            <person name="Subramanian E."/>
            <person name="Araus A.J."/>
            <person name="Petzold A."/>
            <person name="Susuki M."/>
            <person name="Suzuki K.-i.T."/>
            <person name="Hayashi T."/>
            <person name="Toyoda A."/>
            <person name="Oliveira C."/>
            <person name="Osipova E."/>
            <person name="Leigh N.D."/>
            <person name="Simon A."/>
            <person name="Yun M.H."/>
        </authorList>
    </citation>
    <scope>NUCLEOTIDE SEQUENCE</scope>
    <source>
        <strain evidence="2">20211129_DDA</strain>
        <tissue evidence="2">Liver</tissue>
    </source>
</reference>
<proteinExistence type="predicted"/>
<comment type="caution">
    <text evidence="2">The sequence shown here is derived from an EMBL/GenBank/DDBJ whole genome shotgun (WGS) entry which is preliminary data.</text>
</comment>
<evidence type="ECO:0000256" key="1">
    <source>
        <dbReference type="ARBA" id="ARBA00023172"/>
    </source>
</evidence>
<dbReference type="EMBL" id="JANPWB010000009">
    <property type="protein sequence ID" value="KAJ1155134.1"/>
    <property type="molecule type" value="Genomic_DNA"/>
</dbReference>